<gene>
    <name evidence="3" type="ORF">ASPVEDRAFT_37410</name>
</gene>
<dbReference type="Gene3D" id="3.40.50.1110">
    <property type="entry name" value="SGNH hydrolase"/>
    <property type="match status" value="1"/>
</dbReference>
<feature type="region of interest" description="Disordered" evidence="2">
    <location>
        <begin position="19"/>
        <end position="44"/>
    </location>
</feature>
<organism evidence="3 4">
    <name type="scientific">Aspergillus versicolor CBS 583.65</name>
    <dbReference type="NCBI Taxonomy" id="1036611"/>
    <lineage>
        <taxon>Eukaryota</taxon>
        <taxon>Fungi</taxon>
        <taxon>Dikarya</taxon>
        <taxon>Ascomycota</taxon>
        <taxon>Pezizomycotina</taxon>
        <taxon>Eurotiomycetes</taxon>
        <taxon>Eurotiomycetidae</taxon>
        <taxon>Eurotiales</taxon>
        <taxon>Aspergillaceae</taxon>
        <taxon>Aspergillus</taxon>
        <taxon>Aspergillus subgen. Nidulantes</taxon>
    </lineage>
</organism>
<dbReference type="RefSeq" id="XP_040663710.1">
    <property type="nucleotide sequence ID" value="XM_040811462.1"/>
</dbReference>
<dbReference type="VEuPathDB" id="FungiDB:ASPVEDRAFT_37410"/>
<protein>
    <recommendedName>
        <fullName evidence="5">Carbohydrate esterase family 16 protein</fullName>
    </recommendedName>
</protein>
<dbReference type="Proteomes" id="UP000184073">
    <property type="component" value="Unassembled WGS sequence"/>
</dbReference>
<evidence type="ECO:0000313" key="3">
    <source>
        <dbReference type="EMBL" id="OJI97947.1"/>
    </source>
</evidence>
<evidence type="ECO:0000313" key="4">
    <source>
        <dbReference type="Proteomes" id="UP000184073"/>
    </source>
</evidence>
<dbReference type="GeneID" id="63726973"/>
<dbReference type="OrthoDB" id="1600564at2759"/>
<accession>A0A1L9P8V0</accession>
<dbReference type="SUPFAM" id="SSF52266">
    <property type="entry name" value="SGNH hydrolase"/>
    <property type="match status" value="1"/>
</dbReference>
<proteinExistence type="predicted"/>
<keyword evidence="4" id="KW-1185">Reference proteome</keyword>
<feature type="compositionally biased region" description="Polar residues" evidence="2">
    <location>
        <begin position="19"/>
        <end position="33"/>
    </location>
</feature>
<evidence type="ECO:0000256" key="2">
    <source>
        <dbReference type="SAM" id="MobiDB-lite"/>
    </source>
</evidence>
<evidence type="ECO:0008006" key="5">
    <source>
        <dbReference type="Google" id="ProtNLM"/>
    </source>
</evidence>
<dbReference type="EMBL" id="KV878126">
    <property type="protein sequence ID" value="OJI97947.1"/>
    <property type="molecule type" value="Genomic_DNA"/>
</dbReference>
<dbReference type="InterPro" id="IPR051058">
    <property type="entry name" value="GDSL_Est/Lipase"/>
</dbReference>
<keyword evidence="1" id="KW-0378">Hydrolase</keyword>
<name>A0A1L9P8V0_ASPVE</name>
<dbReference type="Pfam" id="PF00657">
    <property type="entry name" value="Lipase_GDSL"/>
    <property type="match status" value="1"/>
</dbReference>
<dbReference type="InterPro" id="IPR036514">
    <property type="entry name" value="SGNH_hydro_sf"/>
</dbReference>
<dbReference type="CDD" id="cd01846">
    <property type="entry name" value="fatty_acyltransferase_like"/>
    <property type="match status" value="1"/>
</dbReference>
<evidence type="ECO:0000256" key="1">
    <source>
        <dbReference type="ARBA" id="ARBA00022801"/>
    </source>
</evidence>
<dbReference type="PANTHER" id="PTHR45648:SF22">
    <property type="entry name" value="GDSL LIPASE_ACYLHYDROLASE FAMILY PROTEIN (AFU_ORTHOLOGUE AFUA_4G14700)"/>
    <property type="match status" value="1"/>
</dbReference>
<dbReference type="GO" id="GO:0016788">
    <property type="term" value="F:hydrolase activity, acting on ester bonds"/>
    <property type="evidence" value="ECO:0007669"/>
    <property type="project" value="InterPro"/>
</dbReference>
<reference evidence="4" key="1">
    <citation type="journal article" date="2017" name="Genome Biol.">
        <title>Comparative genomics reveals high biological diversity and specific adaptations in the industrially and medically important fungal genus Aspergillus.</title>
        <authorList>
            <person name="de Vries R.P."/>
            <person name="Riley R."/>
            <person name="Wiebenga A."/>
            <person name="Aguilar-Osorio G."/>
            <person name="Amillis S."/>
            <person name="Uchima C.A."/>
            <person name="Anderluh G."/>
            <person name="Asadollahi M."/>
            <person name="Askin M."/>
            <person name="Barry K."/>
            <person name="Battaglia E."/>
            <person name="Bayram O."/>
            <person name="Benocci T."/>
            <person name="Braus-Stromeyer S.A."/>
            <person name="Caldana C."/>
            <person name="Canovas D."/>
            <person name="Cerqueira G.C."/>
            <person name="Chen F."/>
            <person name="Chen W."/>
            <person name="Choi C."/>
            <person name="Clum A."/>
            <person name="Dos Santos R.A."/>
            <person name="Damasio A.R."/>
            <person name="Diallinas G."/>
            <person name="Emri T."/>
            <person name="Fekete E."/>
            <person name="Flipphi M."/>
            <person name="Freyberg S."/>
            <person name="Gallo A."/>
            <person name="Gournas C."/>
            <person name="Habgood R."/>
            <person name="Hainaut M."/>
            <person name="Harispe M.L."/>
            <person name="Henrissat B."/>
            <person name="Hilden K.S."/>
            <person name="Hope R."/>
            <person name="Hossain A."/>
            <person name="Karabika E."/>
            <person name="Karaffa L."/>
            <person name="Karanyi Z."/>
            <person name="Krasevec N."/>
            <person name="Kuo A."/>
            <person name="Kusch H."/>
            <person name="LaButti K."/>
            <person name="Lagendijk E.L."/>
            <person name="Lapidus A."/>
            <person name="Levasseur A."/>
            <person name="Lindquist E."/>
            <person name="Lipzen A."/>
            <person name="Logrieco A.F."/>
            <person name="MacCabe A."/>
            <person name="Maekelae M.R."/>
            <person name="Malavazi I."/>
            <person name="Melin P."/>
            <person name="Meyer V."/>
            <person name="Mielnichuk N."/>
            <person name="Miskei M."/>
            <person name="Molnar A.P."/>
            <person name="Mule G."/>
            <person name="Ngan C.Y."/>
            <person name="Orejas M."/>
            <person name="Orosz E."/>
            <person name="Ouedraogo J.P."/>
            <person name="Overkamp K.M."/>
            <person name="Park H.-S."/>
            <person name="Perrone G."/>
            <person name="Piumi F."/>
            <person name="Punt P.J."/>
            <person name="Ram A.F."/>
            <person name="Ramon A."/>
            <person name="Rauscher S."/>
            <person name="Record E."/>
            <person name="Riano-Pachon D.M."/>
            <person name="Robert V."/>
            <person name="Roehrig J."/>
            <person name="Ruller R."/>
            <person name="Salamov A."/>
            <person name="Salih N.S."/>
            <person name="Samson R.A."/>
            <person name="Sandor E."/>
            <person name="Sanguinetti M."/>
            <person name="Schuetze T."/>
            <person name="Sepcic K."/>
            <person name="Shelest E."/>
            <person name="Sherlock G."/>
            <person name="Sophianopoulou V."/>
            <person name="Squina F.M."/>
            <person name="Sun H."/>
            <person name="Susca A."/>
            <person name="Todd R.B."/>
            <person name="Tsang A."/>
            <person name="Unkles S.E."/>
            <person name="van de Wiele N."/>
            <person name="van Rossen-Uffink D."/>
            <person name="Oliveira J.V."/>
            <person name="Vesth T.C."/>
            <person name="Visser J."/>
            <person name="Yu J.-H."/>
            <person name="Zhou M."/>
            <person name="Andersen M.R."/>
            <person name="Archer D.B."/>
            <person name="Baker S.E."/>
            <person name="Benoit I."/>
            <person name="Brakhage A.A."/>
            <person name="Braus G.H."/>
            <person name="Fischer R."/>
            <person name="Frisvad J.C."/>
            <person name="Goldman G.H."/>
            <person name="Houbraken J."/>
            <person name="Oakley B."/>
            <person name="Pocsi I."/>
            <person name="Scazzocchio C."/>
            <person name="Seiboth B."/>
            <person name="vanKuyk P.A."/>
            <person name="Wortman J."/>
            <person name="Dyer P.S."/>
            <person name="Grigoriev I.V."/>
        </authorList>
    </citation>
    <scope>NUCLEOTIDE SEQUENCE [LARGE SCALE GENOMIC DNA]</scope>
    <source>
        <strain evidence="4">CBS 583.65</strain>
    </source>
</reference>
<dbReference type="AlphaFoldDB" id="A0A1L9P8V0"/>
<dbReference type="InterPro" id="IPR001087">
    <property type="entry name" value="GDSL"/>
</dbReference>
<dbReference type="PANTHER" id="PTHR45648">
    <property type="entry name" value="GDSL LIPASE/ACYLHYDROLASE FAMILY PROTEIN (AFU_ORTHOLOGUE AFUA_4G14700)"/>
    <property type="match status" value="1"/>
</dbReference>
<dbReference type="STRING" id="1036611.A0A1L9P8V0"/>
<sequence length="278" mass="31015">MFGLCTTTNCHIHANSGDSYSSTKFNVSSTQPSPENPMGNPELGHGTAADSINWVGYLTTQYNDTTVLSYNHAVYGATVNNSIVVSDPDVPQDLVYQVVDEFGKNYCPPHTTGLGWSSEEALFGVWIGINDIYFSYQLPDPLAALSRVLQSYFNLVDNLHTCGARDFLVFNIPPCDRTPNIAALDKSDIELYEAVTAQFNGRLHHAVEDWRSSNLDTTMRIYDSWSFFTTILDNPQEYGFVDSTCIGHEQGCLWWDDFHPVSAFHNLLAADVGRFLGW</sequence>